<reference evidence="1 2" key="1">
    <citation type="submission" date="2021-06" db="EMBL/GenBank/DDBJ databases">
        <title>Caerostris extrusa draft genome.</title>
        <authorList>
            <person name="Kono N."/>
            <person name="Arakawa K."/>
        </authorList>
    </citation>
    <scope>NUCLEOTIDE SEQUENCE [LARGE SCALE GENOMIC DNA]</scope>
</reference>
<keyword evidence="2" id="KW-1185">Reference proteome</keyword>
<sequence length="148" mass="16454">METSLSKHYLPPKPQIDNPICNNPLPNDIRLWKPTPVTFDNTPHLSTIVRPTPDRKHGLSPMDSLTMLEDAYVTWGCEMMPRSSSVNICYRKGGGVVSGVQYSDSHSRVIIFWSSSLAWGWWGVKAKILFDSHHISGLTAAASVDGVF</sequence>
<name>A0AAV4MLD7_CAEEX</name>
<comment type="caution">
    <text evidence="1">The sequence shown here is derived from an EMBL/GenBank/DDBJ whole genome shotgun (WGS) entry which is preliminary data.</text>
</comment>
<gene>
    <name evidence="1" type="ORF">CEXT_51341</name>
</gene>
<protein>
    <submittedName>
        <fullName evidence="1">Uncharacterized protein</fullName>
    </submittedName>
</protein>
<evidence type="ECO:0000313" key="1">
    <source>
        <dbReference type="EMBL" id="GIX73327.1"/>
    </source>
</evidence>
<dbReference type="Proteomes" id="UP001054945">
    <property type="component" value="Unassembled WGS sequence"/>
</dbReference>
<accession>A0AAV4MLD7</accession>
<dbReference type="EMBL" id="BPLR01019939">
    <property type="protein sequence ID" value="GIX73327.1"/>
    <property type="molecule type" value="Genomic_DNA"/>
</dbReference>
<organism evidence="1 2">
    <name type="scientific">Caerostris extrusa</name>
    <name type="common">Bark spider</name>
    <name type="synonym">Caerostris bankana</name>
    <dbReference type="NCBI Taxonomy" id="172846"/>
    <lineage>
        <taxon>Eukaryota</taxon>
        <taxon>Metazoa</taxon>
        <taxon>Ecdysozoa</taxon>
        <taxon>Arthropoda</taxon>
        <taxon>Chelicerata</taxon>
        <taxon>Arachnida</taxon>
        <taxon>Araneae</taxon>
        <taxon>Araneomorphae</taxon>
        <taxon>Entelegynae</taxon>
        <taxon>Araneoidea</taxon>
        <taxon>Araneidae</taxon>
        <taxon>Caerostris</taxon>
    </lineage>
</organism>
<evidence type="ECO:0000313" key="2">
    <source>
        <dbReference type="Proteomes" id="UP001054945"/>
    </source>
</evidence>
<proteinExistence type="predicted"/>
<dbReference type="AlphaFoldDB" id="A0AAV4MLD7"/>